<feature type="binding site" evidence="8">
    <location>
        <position position="264"/>
    </location>
    <ligand>
        <name>substrate</name>
    </ligand>
</feature>
<evidence type="ECO:0000313" key="11">
    <source>
        <dbReference type="EMBL" id="ABZ08047.1"/>
    </source>
</evidence>
<dbReference type="NCBIfam" id="TIGR00069">
    <property type="entry name" value="hisD"/>
    <property type="match status" value="1"/>
</dbReference>
<dbReference type="GO" id="GO:0005737">
    <property type="term" value="C:cytoplasm"/>
    <property type="evidence" value="ECO:0007669"/>
    <property type="project" value="TreeGrafter"/>
</dbReference>
<feature type="binding site" evidence="9">
    <location>
        <position position="264"/>
    </location>
    <ligand>
        <name>Zn(2+)</name>
        <dbReference type="ChEBI" id="CHEBI:29105"/>
    </ligand>
</feature>
<dbReference type="GO" id="GO:0000105">
    <property type="term" value="P:L-histidine biosynthetic process"/>
    <property type="evidence" value="ECO:0007669"/>
    <property type="project" value="UniProtKB-UniRule"/>
</dbReference>
<protein>
    <recommendedName>
        <fullName evidence="2 6">Histidinol dehydrogenase</fullName>
        <shortName evidence="6">HDH</shortName>
        <ecNumber evidence="6">1.1.1.23</ecNumber>
    </recommendedName>
</protein>
<evidence type="ECO:0000256" key="6">
    <source>
        <dbReference type="PIRNR" id="PIRNR000099"/>
    </source>
</evidence>
<sequence length="434" mass="47635">MIKILQVRNVDSFVEYRRQKTSEKDRKTVQAILNDVRKNGDSAVKKYERKFNGRKTSQLRVSNKEIGEAEELPDPTDNIWTKLYLQEWDLYWNLSGRKQKLRKGGFCYEKPYFWGGLPLKTEKRFVPIPSVGCYIPGGQARYPSSVVMSVLPAKIAGVKRIVIVSPPGRDGKIDPLTISAAAMCGVTEIYKVGGAQAIGALAYGTKSIPKVDKIVGPGGKFVSIAKAIVSEQTSIDMIAGPTELGIMADTSSDPELVALDLISQAEHSKDTMCFVITQSKIIAKQIQKSIEKLIPGTERSSIIRESLTKNGFIAVCKNENEMIELANKIAPEHLELMVKNARSLSKKITGAGLLLIGKNTPSSASDYILGTNHILPTNGFGRTRGGLSVLDFLKLQTIVESKKSTLKALSSDLKALTDAEGLPNHYKAVKRRLD</sequence>
<dbReference type="GO" id="GO:0004399">
    <property type="term" value="F:histidinol dehydrogenase activity"/>
    <property type="evidence" value="ECO:0007669"/>
    <property type="project" value="UniProtKB-UniRule"/>
</dbReference>
<comment type="cofactor">
    <cofactor evidence="9">
        <name>Zn(2+)</name>
        <dbReference type="ChEBI" id="CHEBI:29105"/>
    </cofactor>
    <text evidence="9">Binds 1 zinc ion per subunit.</text>
</comment>
<evidence type="ECO:0000256" key="5">
    <source>
        <dbReference type="ARBA" id="ARBA00023002"/>
    </source>
</evidence>
<feature type="binding site" evidence="8">
    <location>
        <position position="242"/>
    </location>
    <ligand>
        <name>substrate</name>
    </ligand>
</feature>
<comment type="catalytic activity">
    <reaction evidence="6">
        <text>L-histidinol + 2 NAD(+) + H2O = L-histidine + 2 NADH + 3 H(+)</text>
        <dbReference type="Rhea" id="RHEA:20641"/>
        <dbReference type="ChEBI" id="CHEBI:15377"/>
        <dbReference type="ChEBI" id="CHEBI:15378"/>
        <dbReference type="ChEBI" id="CHEBI:57540"/>
        <dbReference type="ChEBI" id="CHEBI:57595"/>
        <dbReference type="ChEBI" id="CHEBI:57699"/>
        <dbReference type="ChEBI" id="CHEBI:57945"/>
        <dbReference type="EC" id="1.1.1.23"/>
    </reaction>
</comment>
<organism evidence="11">
    <name type="scientific">uncultured marine crenarchaeote HF4000_ANIW141N1</name>
    <dbReference type="NCBI Taxonomy" id="455580"/>
    <lineage>
        <taxon>Archaea</taxon>
        <taxon>Nitrososphaerota</taxon>
        <taxon>Nitrososphaeria</taxon>
        <taxon>Nitrosopumilales</taxon>
        <taxon>environmental samples</taxon>
    </lineage>
</organism>
<dbReference type="InterPro" id="IPR016161">
    <property type="entry name" value="Ald_DH/histidinol_DH"/>
</dbReference>
<feature type="binding site" evidence="9">
    <location>
        <position position="366"/>
    </location>
    <ligand>
        <name>Zn(2+)</name>
        <dbReference type="ChEBI" id="CHEBI:29105"/>
    </ligand>
</feature>
<reference evidence="11" key="1">
    <citation type="journal article" date="2008" name="ISME J.">
        <title>Genomic patterns of recombination, clonal divergence and environment in marine microbial populations.</title>
        <authorList>
            <person name="Konstantinidis K.T."/>
            <person name="Delong E.F."/>
        </authorList>
    </citation>
    <scope>NUCLEOTIDE SEQUENCE</scope>
</reference>
<evidence type="ECO:0000256" key="2">
    <source>
        <dbReference type="ARBA" id="ARBA00016531"/>
    </source>
</evidence>
<evidence type="ECO:0000256" key="3">
    <source>
        <dbReference type="ARBA" id="ARBA00022723"/>
    </source>
</evidence>
<dbReference type="Gene3D" id="1.20.5.1300">
    <property type="match status" value="1"/>
</dbReference>
<dbReference type="FunFam" id="3.40.50.1980:FF:000001">
    <property type="entry name" value="Histidinol dehydrogenase"/>
    <property type="match status" value="1"/>
</dbReference>
<dbReference type="InterPro" id="IPR001692">
    <property type="entry name" value="Histidinol_DH_CS"/>
</dbReference>
<keyword evidence="6" id="KW-0368">Histidine biosynthesis</keyword>
<feature type="active site" description="Proton acceptor" evidence="7">
    <location>
        <position position="333"/>
    </location>
</feature>
<dbReference type="EC" id="1.1.1.23" evidence="6"/>
<dbReference type="PROSITE" id="PS00611">
    <property type="entry name" value="HISOL_DEHYDROGENASE"/>
    <property type="match status" value="1"/>
</dbReference>
<keyword evidence="6" id="KW-0028">Amino-acid biosynthesis</keyword>
<comment type="function">
    <text evidence="6">Catalyzes the sequential NAD-dependent oxidations of L-histidinol to L-histidinaldehyde and then to L-histidine.</text>
</comment>
<comment type="similarity">
    <text evidence="1 6 10">Belongs to the histidinol dehydrogenase family.</text>
</comment>
<dbReference type="PANTHER" id="PTHR21256:SF2">
    <property type="entry name" value="HISTIDINE BIOSYNTHESIS TRIFUNCTIONAL PROTEIN"/>
    <property type="match status" value="1"/>
</dbReference>
<feature type="binding site" evidence="8">
    <location>
        <position position="425"/>
    </location>
    <ligand>
        <name>substrate</name>
    </ligand>
</feature>
<comment type="pathway">
    <text evidence="6">Amino-acid biosynthesis; L-histidine biosynthesis; L-histidine from 5-phospho-alpha-D-ribose 1-diphosphate: step 9/9.</text>
</comment>
<feature type="binding site" evidence="8">
    <location>
        <position position="420"/>
    </location>
    <ligand>
        <name>substrate</name>
    </ligand>
</feature>
<dbReference type="EMBL" id="EU016616">
    <property type="protein sequence ID" value="ABZ08047.1"/>
    <property type="molecule type" value="Genomic_DNA"/>
</dbReference>
<feature type="active site" description="Proton acceptor" evidence="7">
    <location>
        <position position="332"/>
    </location>
</feature>
<keyword evidence="4 9" id="KW-0862">Zinc</keyword>
<evidence type="ECO:0000256" key="9">
    <source>
        <dbReference type="PIRSR" id="PIRSR000099-4"/>
    </source>
</evidence>
<gene>
    <name evidence="11" type="ORF">ALOHA_HF4000ANIW141N1ctg1g22</name>
</gene>
<evidence type="ECO:0000256" key="1">
    <source>
        <dbReference type="ARBA" id="ARBA00010178"/>
    </source>
</evidence>
<keyword evidence="5 6" id="KW-0560">Oxidoreductase</keyword>
<feature type="binding site" evidence="9">
    <location>
        <position position="425"/>
    </location>
    <ligand>
        <name>Zn(2+)</name>
        <dbReference type="ChEBI" id="CHEBI:29105"/>
    </ligand>
</feature>
<keyword evidence="3 9" id="KW-0479">Metal-binding</keyword>
<feature type="binding site" evidence="8">
    <location>
        <position position="267"/>
    </location>
    <ligand>
        <name>substrate</name>
    </ligand>
</feature>
<feature type="binding site" evidence="8">
    <location>
        <position position="333"/>
    </location>
    <ligand>
        <name>substrate</name>
    </ligand>
</feature>
<dbReference type="Gene3D" id="3.40.50.1980">
    <property type="entry name" value="Nitrogenase molybdenum iron protein domain"/>
    <property type="match status" value="2"/>
</dbReference>
<accession>B3T638</accession>
<dbReference type="PRINTS" id="PR00083">
    <property type="entry name" value="HOLDHDRGNASE"/>
</dbReference>
<proteinExistence type="inferred from homology"/>
<dbReference type="UniPathway" id="UPA00031">
    <property type="reaction ID" value="UER00014"/>
</dbReference>
<evidence type="ECO:0000256" key="7">
    <source>
        <dbReference type="PIRSR" id="PIRSR000099-1"/>
    </source>
</evidence>
<name>B3T638_9ARCH</name>
<evidence type="ECO:0000256" key="8">
    <source>
        <dbReference type="PIRSR" id="PIRSR000099-3"/>
    </source>
</evidence>
<feature type="binding site" evidence="9">
    <location>
        <position position="267"/>
    </location>
    <ligand>
        <name>Zn(2+)</name>
        <dbReference type="ChEBI" id="CHEBI:29105"/>
    </ligand>
</feature>
<evidence type="ECO:0000256" key="10">
    <source>
        <dbReference type="RuleBase" id="RU004175"/>
    </source>
</evidence>
<dbReference type="AlphaFoldDB" id="B3T638"/>
<dbReference type="PIRSF" id="PIRSF000099">
    <property type="entry name" value="Histidinol_dh"/>
    <property type="match status" value="1"/>
</dbReference>
<dbReference type="CDD" id="cd06572">
    <property type="entry name" value="Histidinol_dh"/>
    <property type="match status" value="1"/>
</dbReference>
<keyword evidence="6" id="KW-0520">NAD</keyword>
<dbReference type="Pfam" id="PF00815">
    <property type="entry name" value="Histidinol_dh"/>
    <property type="match status" value="1"/>
</dbReference>
<dbReference type="InterPro" id="IPR022695">
    <property type="entry name" value="Histidinol_DH_monofunct"/>
</dbReference>
<dbReference type="GO" id="GO:0046872">
    <property type="term" value="F:metal ion binding"/>
    <property type="evidence" value="ECO:0007669"/>
    <property type="project" value="UniProtKB-KW"/>
</dbReference>
<dbReference type="GO" id="GO:0051287">
    <property type="term" value="F:NAD binding"/>
    <property type="evidence" value="ECO:0007669"/>
    <property type="project" value="InterPro"/>
</dbReference>
<dbReference type="PANTHER" id="PTHR21256">
    <property type="entry name" value="HISTIDINOL DEHYDROGENASE HDH"/>
    <property type="match status" value="1"/>
</dbReference>
<evidence type="ECO:0000256" key="4">
    <source>
        <dbReference type="ARBA" id="ARBA00022833"/>
    </source>
</evidence>
<dbReference type="InterPro" id="IPR012131">
    <property type="entry name" value="Hstdl_DH"/>
</dbReference>
<feature type="binding site" evidence="8">
    <location>
        <position position="366"/>
    </location>
    <ligand>
        <name>substrate</name>
    </ligand>
</feature>
<dbReference type="SUPFAM" id="SSF53720">
    <property type="entry name" value="ALDH-like"/>
    <property type="match status" value="1"/>
</dbReference>